<sequence length="223" mass="25640">MFKSPFKKISNLFRSTLRKPPSINLRQFFSPVTNISRPFCPPAPSIHQQRNFFGFDALSSRRSYIGHKVLGYTQRQLYDVVSNVDDYHLFIPFCTNSEVLKTQYVDRKTKILTAALCVGFQGFSETYVSEVTCERPYLVQAIASSDALFKHLTTTWRFTPYEELPLTHCNLDFSLEFEFASSLHAQVANVFFDQVNDLIVTAFEERCNQIYGPPISLQSSDDE</sequence>
<proteinExistence type="predicted"/>
<protein>
    <submittedName>
        <fullName evidence="1">26819_t:CDS:1</fullName>
    </submittedName>
</protein>
<organism evidence="1 2">
    <name type="scientific">Racocetra persica</name>
    <dbReference type="NCBI Taxonomy" id="160502"/>
    <lineage>
        <taxon>Eukaryota</taxon>
        <taxon>Fungi</taxon>
        <taxon>Fungi incertae sedis</taxon>
        <taxon>Mucoromycota</taxon>
        <taxon>Glomeromycotina</taxon>
        <taxon>Glomeromycetes</taxon>
        <taxon>Diversisporales</taxon>
        <taxon>Gigasporaceae</taxon>
        <taxon>Racocetra</taxon>
    </lineage>
</organism>
<comment type="caution">
    <text evidence="1">The sequence shown here is derived from an EMBL/GenBank/DDBJ whole genome shotgun (WGS) entry which is preliminary data.</text>
</comment>
<keyword evidence="2" id="KW-1185">Reference proteome</keyword>
<accession>A0ACA9NE26</accession>
<evidence type="ECO:0000313" key="2">
    <source>
        <dbReference type="Proteomes" id="UP000789920"/>
    </source>
</evidence>
<dbReference type="Proteomes" id="UP000789920">
    <property type="component" value="Unassembled WGS sequence"/>
</dbReference>
<gene>
    <name evidence="1" type="ORF">RPERSI_LOCUS7836</name>
</gene>
<evidence type="ECO:0000313" key="1">
    <source>
        <dbReference type="EMBL" id="CAG8650013.1"/>
    </source>
</evidence>
<reference evidence="1" key="1">
    <citation type="submission" date="2021-06" db="EMBL/GenBank/DDBJ databases">
        <authorList>
            <person name="Kallberg Y."/>
            <person name="Tangrot J."/>
            <person name="Rosling A."/>
        </authorList>
    </citation>
    <scope>NUCLEOTIDE SEQUENCE</scope>
    <source>
        <strain evidence="1">MA461A</strain>
    </source>
</reference>
<name>A0ACA9NE26_9GLOM</name>
<dbReference type="EMBL" id="CAJVQC010013635">
    <property type="protein sequence ID" value="CAG8650013.1"/>
    <property type="molecule type" value="Genomic_DNA"/>
</dbReference>